<protein>
    <recommendedName>
        <fullName evidence="5">DUF4383 domain-containing protein</fullName>
    </recommendedName>
</protein>
<evidence type="ECO:0008006" key="5">
    <source>
        <dbReference type="Google" id="ProtNLM"/>
    </source>
</evidence>
<evidence type="ECO:0000256" key="2">
    <source>
        <dbReference type="SAM" id="Phobius"/>
    </source>
</evidence>
<gene>
    <name evidence="3" type="ORF">KGD84_04375</name>
</gene>
<dbReference type="Pfam" id="PF19545">
    <property type="entry name" value="DUF6069"/>
    <property type="match status" value="1"/>
</dbReference>
<feature type="transmembrane region" description="Helical" evidence="2">
    <location>
        <begin position="61"/>
        <end position="83"/>
    </location>
</feature>
<keyword evidence="2" id="KW-0812">Transmembrane</keyword>
<keyword evidence="2" id="KW-0472">Membrane</keyword>
<dbReference type="EMBL" id="CP074133">
    <property type="protein sequence ID" value="QUX23605.1"/>
    <property type="molecule type" value="Genomic_DNA"/>
</dbReference>
<dbReference type="InterPro" id="IPR045713">
    <property type="entry name" value="DUF6069"/>
</dbReference>
<feature type="transmembrane region" description="Helical" evidence="2">
    <location>
        <begin position="120"/>
        <end position="142"/>
    </location>
</feature>
<reference evidence="3 4" key="1">
    <citation type="submission" date="2021-05" db="EMBL/GenBank/DDBJ databases">
        <title>Direct Submission.</title>
        <authorList>
            <person name="Li K."/>
            <person name="Gao J."/>
        </authorList>
    </citation>
    <scope>NUCLEOTIDE SEQUENCE [LARGE SCALE GENOMIC DNA]</scope>
    <source>
        <strain evidence="3 4">Mg02</strain>
    </source>
</reference>
<evidence type="ECO:0000256" key="1">
    <source>
        <dbReference type="SAM" id="MobiDB-lite"/>
    </source>
</evidence>
<keyword evidence="2" id="KW-1133">Transmembrane helix</keyword>
<dbReference type="Proteomes" id="UP000676079">
    <property type="component" value="Chromosome"/>
</dbReference>
<keyword evidence="4" id="KW-1185">Reference proteome</keyword>
<dbReference type="RefSeq" id="WP_220564828.1">
    <property type="nucleotide sequence ID" value="NZ_CP074133.1"/>
</dbReference>
<feature type="transmembrane region" description="Helical" evidence="2">
    <location>
        <begin position="20"/>
        <end position="41"/>
    </location>
</feature>
<name>A0ABX8BPF7_9ACTN</name>
<feature type="region of interest" description="Disordered" evidence="1">
    <location>
        <begin position="153"/>
        <end position="181"/>
    </location>
</feature>
<evidence type="ECO:0000313" key="4">
    <source>
        <dbReference type="Proteomes" id="UP000676079"/>
    </source>
</evidence>
<accession>A0ABX8BPF7</accession>
<evidence type="ECO:0000313" key="3">
    <source>
        <dbReference type="EMBL" id="QUX23605.1"/>
    </source>
</evidence>
<feature type="compositionally biased region" description="Basic and acidic residues" evidence="1">
    <location>
        <begin position="163"/>
        <end position="181"/>
    </location>
</feature>
<proteinExistence type="predicted"/>
<organism evidence="3 4">
    <name type="scientific">Nocardiopsis changdeensis</name>
    <dbReference type="NCBI Taxonomy" id="2831969"/>
    <lineage>
        <taxon>Bacteria</taxon>
        <taxon>Bacillati</taxon>
        <taxon>Actinomycetota</taxon>
        <taxon>Actinomycetes</taxon>
        <taxon>Streptosporangiales</taxon>
        <taxon>Nocardiopsidaceae</taxon>
        <taxon>Nocardiopsis</taxon>
    </lineage>
</organism>
<feature type="transmembrane region" description="Helical" evidence="2">
    <location>
        <begin position="90"/>
        <end position="108"/>
    </location>
</feature>
<sequence length="181" mass="18709">MSEFAAERPVNAVRLWSGGLATAVVAALVVLVGTLFFRGALGIPVLAPEEAGYLGDAGTAAYAFMAGVAALAATALMHLLLVAAPRARAFFVWIIGLITAIAVVTPFTQGVEGASPTATAVINLITGVAIAVLVNSVARTAVVRGGRPAREKPVLHQEGILPEVREPRREPTEPRGEPRGL</sequence>